<keyword evidence="2" id="KW-0378">Hydrolase</keyword>
<accession>A0A108U7Z8</accession>
<dbReference type="InterPro" id="IPR016181">
    <property type="entry name" value="Acyl_CoA_acyltransferase"/>
</dbReference>
<dbReference type="InterPro" id="IPR000182">
    <property type="entry name" value="GNAT_dom"/>
</dbReference>
<evidence type="ECO:0000313" key="3">
    <source>
        <dbReference type="Proteomes" id="UP000023435"/>
    </source>
</evidence>
<dbReference type="PANTHER" id="PTHR43233:SF1">
    <property type="entry name" value="FAMILY N-ACETYLTRANSFERASE, PUTATIVE (AFU_ORTHOLOGUE AFUA_6G03350)-RELATED"/>
    <property type="match status" value="1"/>
</dbReference>
<protein>
    <submittedName>
        <fullName evidence="2">Protein export cytoplasm protein SecA ATPase RNA helicase</fullName>
    </submittedName>
</protein>
<name>A0A108U7Z8_9GAMM</name>
<dbReference type="EMBL" id="JAJA02000001">
    <property type="protein sequence ID" value="KWS04241.1"/>
    <property type="molecule type" value="Genomic_DNA"/>
</dbReference>
<organism evidence="2 3">
    <name type="scientific">Lysobacter capsici AZ78</name>
    <dbReference type="NCBI Taxonomy" id="1444315"/>
    <lineage>
        <taxon>Bacteria</taxon>
        <taxon>Pseudomonadati</taxon>
        <taxon>Pseudomonadota</taxon>
        <taxon>Gammaproteobacteria</taxon>
        <taxon>Lysobacterales</taxon>
        <taxon>Lysobacteraceae</taxon>
        <taxon>Lysobacter</taxon>
    </lineage>
</organism>
<proteinExistence type="predicted"/>
<dbReference type="SUPFAM" id="SSF55729">
    <property type="entry name" value="Acyl-CoA N-acyltransferases (Nat)"/>
    <property type="match status" value="1"/>
</dbReference>
<sequence length="144" mass="15880">MPRMSPSPAIVYAREATIDVADFRRVLVDSGLGAIRPVDDTPRLQSMLDHANLIVTARRDHAQGELIGVARCFTDFSWSCYLSELAVSPSAQGLGIGKGLLDETRRQLGPTVSLILASVPEAVGFYERAGMARIDEAFWYKRER</sequence>
<keyword evidence="3" id="KW-1185">Reference proteome</keyword>
<dbReference type="Gene3D" id="3.40.630.30">
    <property type="match status" value="1"/>
</dbReference>
<dbReference type="Proteomes" id="UP000023435">
    <property type="component" value="Unassembled WGS sequence"/>
</dbReference>
<gene>
    <name evidence="2" type="ORF">AZ78_1790</name>
</gene>
<keyword evidence="2" id="KW-0547">Nucleotide-binding</keyword>
<keyword evidence="2" id="KW-0347">Helicase</keyword>
<dbReference type="InterPro" id="IPR053144">
    <property type="entry name" value="Acetyltransferase_Butenolide"/>
</dbReference>
<comment type="caution">
    <text evidence="2">The sequence shown here is derived from an EMBL/GenBank/DDBJ whole genome shotgun (WGS) entry which is preliminary data.</text>
</comment>
<dbReference type="PANTHER" id="PTHR43233">
    <property type="entry name" value="FAMILY N-ACETYLTRANSFERASE, PUTATIVE (AFU_ORTHOLOGUE AFUA_6G03350)-RELATED"/>
    <property type="match status" value="1"/>
</dbReference>
<reference evidence="2 3" key="1">
    <citation type="journal article" date="2014" name="Genome Announc.">
        <title>Draft Genome Sequence of Lysobacter capsici AZ78, a Bacterium Antagonistic to Plant-Pathogenic Oomycetes.</title>
        <authorList>
            <person name="Puopolo G."/>
            <person name="Sonego P."/>
            <person name="Engelen K."/>
            <person name="Pertot I."/>
        </authorList>
    </citation>
    <scope>NUCLEOTIDE SEQUENCE [LARGE SCALE GENOMIC DNA]</scope>
    <source>
        <strain evidence="2 3">AZ78</strain>
    </source>
</reference>
<feature type="domain" description="N-acetyltransferase" evidence="1">
    <location>
        <begin position="10"/>
        <end position="144"/>
    </location>
</feature>
<dbReference type="GO" id="GO:0004386">
    <property type="term" value="F:helicase activity"/>
    <property type="evidence" value="ECO:0007669"/>
    <property type="project" value="UniProtKB-KW"/>
</dbReference>
<keyword evidence="2" id="KW-0067">ATP-binding</keyword>
<dbReference type="PROSITE" id="PS51186">
    <property type="entry name" value="GNAT"/>
    <property type="match status" value="1"/>
</dbReference>
<dbReference type="Pfam" id="PF13673">
    <property type="entry name" value="Acetyltransf_10"/>
    <property type="match status" value="1"/>
</dbReference>
<dbReference type="AlphaFoldDB" id="A0A108U7Z8"/>
<dbReference type="GO" id="GO:0016747">
    <property type="term" value="F:acyltransferase activity, transferring groups other than amino-acyl groups"/>
    <property type="evidence" value="ECO:0007669"/>
    <property type="project" value="InterPro"/>
</dbReference>
<evidence type="ECO:0000259" key="1">
    <source>
        <dbReference type="PROSITE" id="PS51186"/>
    </source>
</evidence>
<dbReference type="CDD" id="cd04301">
    <property type="entry name" value="NAT_SF"/>
    <property type="match status" value="1"/>
</dbReference>
<evidence type="ECO:0000313" key="2">
    <source>
        <dbReference type="EMBL" id="KWS04241.1"/>
    </source>
</evidence>